<feature type="region of interest" description="Disordered" evidence="1">
    <location>
        <begin position="327"/>
        <end position="348"/>
    </location>
</feature>
<dbReference type="VEuPathDB" id="TriTrypDB:LdBPK_131200.1"/>
<feature type="compositionally biased region" description="Basic and acidic residues" evidence="1">
    <location>
        <begin position="970"/>
        <end position="981"/>
    </location>
</feature>
<evidence type="ECO:0000259" key="2">
    <source>
        <dbReference type="Pfam" id="PF13232"/>
    </source>
</evidence>
<feature type="compositionally biased region" description="Low complexity" evidence="1">
    <location>
        <begin position="371"/>
        <end position="382"/>
    </location>
</feature>
<dbReference type="VEuPathDB" id="TriTrypDB:LdCL_130017500"/>
<comment type="caution">
    <text evidence="3">The sequence shown here is derived from an EMBL/GenBank/DDBJ whole genome shotgun (WGS) entry which is preliminary data.</text>
</comment>
<dbReference type="VEuPathDB" id="TriTrypDB:LDHU3_13.1470"/>
<dbReference type="VEuPathDB" id="TriTrypDB:LdCL_130017400"/>
<feature type="region of interest" description="Disordered" evidence="1">
    <location>
        <begin position="824"/>
        <end position="852"/>
    </location>
</feature>
<feature type="compositionally biased region" description="Low complexity" evidence="1">
    <location>
        <begin position="404"/>
        <end position="416"/>
    </location>
</feature>
<feature type="domain" description="Complex 1 LYR protein" evidence="2">
    <location>
        <begin position="25"/>
        <end position="121"/>
    </location>
</feature>
<feature type="region of interest" description="Disordered" evidence="1">
    <location>
        <begin position="445"/>
        <end position="495"/>
    </location>
</feature>
<dbReference type="EMBL" id="RHLC01000031">
    <property type="protein sequence ID" value="TPP45214.1"/>
    <property type="molecule type" value="Genomic_DNA"/>
</dbReference>
<feature type="compositionally biased region" description="Basic and acidic residues" evidence="1">
    <location>
        <begin position="829"/>
        <end position="842"/>
    </location>
</feature>
<feature type="region of interest" description="Disordered" evidence="1">
    <location>
        <begin position="397"/>
        <end position="416"/>
    </location>
</feature>
<evidence type="ECO:0000313" key="4">
    <source>
        <dbReference type="Proteomes" id="UP000318447"/>
    </source>
</evidence>
<feature type="compositionally biased region" description="Basic and acidic residues" evidence="1">
    <location>
        <begin position="329"/>
        <end position="347"/>
    </location>
</feature>
<dbReference type="InterPro" id="IPR008011">
    <property type="entry name" value="Complex1_LYR_dom"/>
</dbReference>
<evidence type="ECO:0000313" key="3">
    <source>
        <dbReference type="EMBL" id="TPP45214.1"/>
    </source>
</evidence>
<gene>
    <name evidence="3" type="ORF">CGC21_33525</name>
</gene>
<dbReference type="VEuPathDB" id="TriTrypDB:LdBPK_131190.1"/>
<dbReference type="Proteomes" id="UP000318447">
    <property type="component" value="Unassembled WGS sequence"/>
</dbReference>
<organism evidence="3 4">
    <name type="scientific">Leishmania donovani</name>
    <dbReference type="NCBI Taxonomy" id="5661"/>
    <lineage>
        <taxon>Eukaryota</taxon>
        <taxon>Discoba</taxon>
        <taxon>Euglenozoa</taxon>
        <taxon>Kinetoplastea</taxon>
        <taxon>Metakinetoplastina</taxon>
        <taxon>Trypanosomatida</taxon>
        <taxon>Trypanosomatidae</taxon>
        <taxon>Leishmaniinae</taxon>
        <taxon>Leishmania</taxon>
    </lineage>
</organism>
<dbReference type="VEuPathDB" id="TriTrypDB:LDHU3_13.1480"/>
<feature type="compositionally biased region" description="Low complexity" evidence="1">
    <location>
        <begin position="1013"/>
        <end position="1022"/>
    </location>
</feature>
<accession>A0A504XAI3</accession>
<dbReference type="AlphaFoldDB" id="A0A504XAI3"/>
<dbReference type="Pfam" id="PF13232">
    <property type="entry name" value="Complex1_LYR_1"/>
    <property type="match status" value="1"/>
</dbReference>
<protein>
    <submittedName>
        <fullName evidence="3">Complex 1 protein (LYR family) protein</fullName>
    </submittedName>
</protein>
<feature type="region of interest" description="Disordered" evidence="1">
    <location>
        <begin position="966"/>
        <end position="1033"/>
    </location>
</feature>
<evidence type="ECO:0000256" key="1">
    <source>
        <dbReference type="SAM" id="MobiDB-lite"/>
    </source>
</evidence>
<reference evidence="4" key="1">
    <citation type="submission" date="2019-02" db="EMBL/GenBank/DDBJ databases">
        <title>FDA dAtabase for Regulatory Grade micrObial Sequences (FDA-ARGOS): Supporting development and validation of Infectious Disease Dx tests.</title>
        <authorList>
            <person name="Duncan R."/>
            <person name="Fisher C."/>
            <person name="Tallon L."/>
            <person name="Sadzewicz L."/>
            <person name="Sengamalay N."/>
            <person name="Ott S."/>
            <person name="Godinez A."/>
            <person name="Nagaraj S."/>
            <person name="Vavikolanu K."/>
            <person name="Nadendla S."/>
            <person name="Aluvathingal J."/>
            <person name="Sichtig H."/>
        </authorList>
    </citation>
    <scope>NUCLEOTIDE SEQUENCE [LARGE SCALE GENOMIC DNA]</scope>
    <source>
        <strain evidence="4">FDAARGOS_361</strain>
    </source>
</reference>
<proteinExistence type="predicted"/>
<name>A0A504XAI3_LEIDO</name>
<feature type="region of interest" description="Disordered" evidence="1">
    <location>
        <begin position="371"/>
        <end position="391"/>
    </location>
</feature>
<sequence>MLRTSLVARRTAAEATGAPVSYRHQEKIRLYRSLLKGAHGFPMRSRRDVITEEVRSTFRDPNNEMLSEKDIDYRLILGWERAKSIKTYAENMHWFHSRDEVTKEMMYFSEERDRKKAAEMRRLNQVGDIRCKTEEVTEFKSTYYNVHPDYHSKIGQKPLTHSRDVWRARGQYGSDVGGPRQKFFVRRFKAIVQAASYTSVAVAHHTTSSNFLTMSFGAAGVELVGAVPVTGGVRALATIAASTRRHVHLTDCDASTTDSVGGDAGGAGGCSVRQAPPSHLVMSESAVAGTSIARDSHTCSGGIGMRAGSAAATTMAEAVDRCLTAAQNSERDEERCRSSGSPHHDCLVKPTGTAAAKARQYPVTVAAPQALPTSSTSLASSPRSAKMESSSRILDKLPQQRQQPVSPGSPSSHAVSSTAVPVQHLYRVPSAFYAHNSFTSSAALSAARNHRGHGDTFTGPAPPRISAEGPTHRQLRLPPEANRSPSGMDALEERAHRAAELHASCGICEESETVLPWSTGSRSGEAGRTQVPVPSSLLTVQVARGYRISRHPSGLGAEERPPSDVGSVRLSPATALVSAAAPASGISATQPPAASPPFNALLAAFGPAPSGIAALTAGAIGPPLATAAVPPTRPPAWLRPWLSHALSRAMAAHLERDADTVTAAASSAATSTQGLDSFFPVAHAATATASVASASAQPCTLRSALLLIFDGLERFEADLAEVLLDGPRTHGSSNFFQGVDVRDCRASFSFFPSPPAAAAASGVFDELVEQLRRLMRQWCEVLSQWPCEAATLGYVEWWMGHPAWTDLVACDTAIPATLSVSSATPAAMNRKETTGRRTETSHGGELQPPQPQPPEAAFVLQGILAAVVTEGMRTLLDALVDAFVRAVSELLHSTAVIGQPRSASQTTSCPDLQAEVAVAAFAKAQHTCLALLRLLTSLYVSPPRVLQQLRTLVQVDGCCGTALTGGTANDDAKTTTRHEDEGSPASPGSLSTATAAVVAGEDRQHQLHPHPHPSSSSLSTPRGGPPGSPSASRVCISALDNSQLRSRACQLHYQLLYAVCRLCNELPMLWQPQDDTRNAEEDEEGNGVRASSAAYMHLSPRLRHDGECKMAKLTLFATAARLAATVSALLLHVQLPMKGDLLCVASRLAQWRATLLRSSCMSEREYAAAMGHLCALMAQAT</sequence>